<reference evidence="9" key="2">
    <citation type="submission" date="2023-05" db="EMBL/GenBank/DDBJ databases">
        <authorList>
            <consortium name="Lawrence Berkeley National Laboratory"/>
            <person name="Steindorff A."/>
            <person name="Hensen N."/>
            <person name="Bonometti L."/>
            <person name="Westerberg I."/>
            <person name="Brannstrom I.O."/>
            <person name="Guillou S."/>
            <person name="Cros-Aarteil S."/>
            <person name="Calhoun S."/>
            <person name="Haridas S."/>
            <person name="Kuo A."/>
            <person name="Mondo S."/>
            <person name="Pangilinan J."/>
            <person name="Riley R."/>
            <person name="Labutti K."/>
            <person name="Andreopoulos B."/>
            <person name="Lipzen A."/>
            <person name="Chen C."/>
            <person name="Yanf M."/>
            <person name="Daum C."/>
            <person name="Ng V."/>
            <person name="Clum A."/>
            <person name="Ohm R."/>
            <person name="Martin F."/>
            <person name="Silar P."/>
            <person name="Natvig D."/>
            <person name="Lalanne C."/>
            <person name="Gautier V."/>
            <person name="Ament-Velasquez S.L."/>
            <person name="Kruys A."/>
            <person name="Hutchinson M.I."/>
            <person name="Powell A.J."/>
            <person name="Barry K."/>
            <person name="Miller A.N."/>
            <person name="Grigoriev I.V."/>
            <person name="Debuchy R."/>
            <person name="Gladieux P."/>
            <person name="Thoren M.H."/>
            <person name="Johannesson H."/>
        </authorList>
    </citation>
    <scope>NUCLEOTIDE SEQUENCE</scope>
    <source>
        <strain evidence="9">CBS 538.74</strain>
    </source>
</reference>
<evidence type="ECO:0000256" key="5">
    <source>
        <dbReference type="ARBA" id="ARBA00022692"/>
    </source>
</evidence>
<keyword evidence="10" id="KW-1185">Reference proteome</keyword>
<dbReference type="GO" id="GO:0016020">
    <property type="term" value="C:membrane"/>
    <property type="evidence" value="ECO:0007669"/>
    <property type="project" value="UniProtKB-SubCell"/>
</dbReference>
<keyword evidence="3" id="KW-0328">Glycosyltransferase</keyword>
<dbReference type="AlphaFoldDB" id="A0AAN6VV66"/>
<dbReference type="PANTHER" id="PTHR22914:SF41">
    <property type="entry name" value="CHITIN SYNTHASE 7"/>
    <property type="match status" value="1"/>
</dbReference>
<dbReference type="GO" id="GO:0006031">
    <property type="term" value="P:chitin biosynthetic process"/>
    <property type="evidence" value="ECO:0007669"/>
    <property type="project" value="TreeGrafter"/>
</dbReference>
<keyword evidence="6 8" id="KW-1133">Transmembrane helix</keyword>
<gene>
    <name evidence="9" type="ORF">C8A00DRAFT_28769</name>
</gene>
<dbReference type="Proteomes" id="UP001302745">
    <property type="component" value="Unassembled WGS sequence"/>
</dbReference>
<protein>
    <recommendedName>
        <fullName evidence="2">chitin synthase</fullName>
        <ecNumber evidence="2">2.4.1.16</ecNumber>
    </recommendedName>
</protein>
<dbReference type="EMBL" id="MU856840">
    <property type="protein sequence ID" value="KAK4158264.1"/>
    <property type="molecule type" value="Genomic_DNA"/>
</dbReference>
<evidence type="ECO:0000313" key="10">
    <source>
        <dbReference type="Proteomes" id="UP001302745"/>
    </source>
</evidence>
<evidence type="ECO:0000256" key="1">
    <source>
        <dbReference type="ARBA" id="ARBA00004141"/>
    </source>
</evidence>
<dbReference type="GO" id="GO:0030428">
    <property type="term" value="C:cell septum"/>
    <property type="evidence" value="ECO:0007669"/>
    <property type="project" value="TreeGrafter"/>
</dbReference>
<evidence type="ECO:0000256" key="4">
    <source>
        <dbReference type="ARBA" id="ARBA00022679"/>
    </source>
</evidence>
<accession>A0AAN6VV66</accession>
<evidence type="ECO:0000256" key="2">
    <source>
        <dbReference type="ARBA" id="ARBA00012543"/>
    </source>
</evidence>
<comment type="caution">
    <text evidence="9">The sequence shown here is derived from an EMBL/GenBank/DDBJ whole genome shotgun (WGS) entry which is preliminary data.</text>
</comment>
<dbReference type="SUPFAM" id="SSF53448">
    <property type="entry name" value="Nucleotide-diphospho-sugar transferases"/>
    <property type="match status" value="1"/>
</dbReference>
<evidence type="ECO:0000256" key="3">
    <source>
        <dbReference type="ARBA" id="ARBA00022676"/>
    </source>
</evidence>
<organism evidence="9 10">
    <name type="scientific">Chaetomidium leptoderma</name>
    <dbReference type="NCBI Taxonomy" id="669021"/>
    <lineage>
        <taxon>Eukaryota</taxon>
        <taxon>Fungi</taxon>
        <taxon>Dikarya</taxon>
        <taxon>Ascomycota</taxon>
        <taxon>Pezizomycotina</taxon>
        <taxon>Sordariomycetes</taxon>
        <taxon>Sordariomycetidae</taxon>
        <taxon>Sordariales</taxon>
        <taxon>Chaetomiaceae</taxon>
        <taxon>Chaetomidium</taxon>
    </lineage>
</organism>
<evidence type="ECO:0000256" key="6">
    <source>
        <dbReference type="ARBA" id="ARBA00022989"/>
    </source>
</evidence>
<dbReference type="InterPro" id="IPR004835">
    <property type="entry name" value="Chitin_synth"/>
</dbReference>
<dbReference type="EC" id="2.4.1.16" evidence="2"/>
<proteinExistence type="predicted"/>
<feature type="transmembrane region" description="Helical" evidence="8">
    <location>
        <begin position="128"/>
        <end position="147"/>
    </location>
</feature>
<reference evidence="9" key="1">
    <citation type="journal article" date="2023" name="Mol. Phylogenet. Evol.">
        <title>Genome-scale phylogeny and comparative genomics of the fungal order Sordariales.</title>
        <authorList>
            <person name="Hensen N."/>
            <person name="Bonometti L."/>
            <person name="Westerberg I."/>
            <person name="Brannstrom I.O."/>
            <person name="Guillou S."/>
            <person name="Cros-Aarteil S."/>
            <person name="Calhoun S."/>
            <person name="Haridas S."/>
            <person name="Kuo A."/>
            <person name="Mondo S."/>
            <person name="Pangilinan J."/>
            <person name="Riley R."/>
            <person name="LaButti K."/>
            <person name="Andreopoulos B."/>
            <person name="Lipzen A."/>
            <person name="Chen C."/>
            <person name="Yan M."/>
            <person name="Daum C."/>
            <person name="Ng V."/>
            <person name="Clum A."/>
            <person name="Steindorff A."/>
            <person name="Ohm R.A."/>
            <person name="Martin F."/>
            <person name="Silar P."/>
            <person name="Natvig D.O."/>
            <person name="Lalanne C."/>
            <person name="Gautier V."/>
            <person name="Ament-Velasquez S.L."/>
            <person name="Kruys A."/>
            <person name="Hutchinson M.I."/>
            <person name="Powell A.J."/>
            <person name="Barry K."/>
            <person name="Miller A.N."/>
            <person name="Grigoriev I.V."/>
            <person name="Debuchy R."/>
            <person name="Gladieux P."/>
            <person name="Hiltunen Thoren M."/>
            <person name="Johannesson H."/>
        </authorList>
    </citation>
    <scope>NUCLEOTIDE SEQUENCE</scope>
    <source>
        <strain evidence="9">CBS 538.74</strain>
    </source>
</reference>
<evidence type="ECO:0000313" key="9">
    <source>
        <dbReference type="EMBL" id="KAK4158264.1"/>
    </source>
</evidence>
<dbReference type="InterPro" id="IPR029044">
    <property type="entry name" value="Nucleotide-diphossugar_trans"/>
</dbReference>
<evidence type="ECO:0000256" key="8">
    <source>
        <dbReference type="SAM" id="Phobius"/>
    </source>
</evidence>
<dbReference type="GO" id="GO:0004100">
    <property type="term" value="F:chitin synthase activity"/>
    <property type="evidence" value="ECO:0007669"/>
    <property type="project" value="UniProtKB-EC"/>
</dbReference>
<keyword evidence="5 8" id="KW-0812">Transmembrane</keyword>
<sequence length="696" mass="77436">MSVLHAKPNGIAEIAKRQIRSPNTFHQLKQLPSLDHVLEHPRPIIAVPPVLPADPLPSNHPSTEDPAFTSIDPPNPARRLTVLSVSIQRAIFISLVVSFNAGLALATIMGKSHDIRRAFVLLFKVKDYACVFICVLGLLGSAVHKMLFGPPSEVPRQWILSLIPTYNESEEQILKCISSLRDNDLGVHRQIMVVMMDGKPKDLLRDGMSRVVFEEKRPYHSLKYTSIQLHITAGWLHQTAAILIEKGRNCGKKDSLVLCHDLFNYPRDNMPQYSRDLRDEMWTDVLPALIEQEDWHEFRGFDGVFCTDADSKLSRGCVRLLMEALARNDKAIAAAGSVFVELEPGFEWSFWNLHQQFQYTFGQFVRRRAEGYMGKVTCLPGCVTMIAVRKEMAGAIQKYASPVTSKFVLEHQVQNLGHHLSTLFVPEAVSETVAPQSLQHYLSQRRRWGSNSYFNNYFSLGGERMSLLTRAAAASDTLRQTFVYYRVLNTVLFLQSLVAGRRHRGFDSLPVLVAGQLPLAWYAVCLLLEPELRRRAHKLVLGFFLNKLVSPFLAVRVFTLVALNLGNHAWGVSGVTATSLPSPPMLVPSKTENINEAGVLHFVLFVRACVETHRVNSIYPHSPEFVLVSNGKGDENLPQVSVVQQHGNAPVAVPLAIAGHGGTSTDVYVVTGLDGRPQLLAPVGTILVGTTTHGHQ</sequence>
<name>A0AAN6VV66_9PEZI</name>
<keyword evidence="4" id="KW-0808">Transferase</keyword>
<comment type="subcellular location">
    <subcellularLocation>
        <location evidence="1">Membrane</location>
        <topology evidence="1">Multi-pass membrane protein</topology>
    </subcellularLocation>
</comment>
<keyword evidence="7 8" id="KW-0472">Membrane</keyword>
<dbReference type="Pfam" id="PF03142">
    <property type="entry name" value="Chitin_synth_2"/>
    <property type="match status" value="1"/>
</dbReference>
<dbReference type="PANTHER" id="PTHR22914">
    <property type="entry name" value="CHITIN SYNTHASE"/>
    <property type="match status" value="1"/>
</dbReference>
<evidence type="ECO:0000256" key="7">
    <source>
        <dbReference type="ARBA" id="ARBA00023136"/>
    </source>
</evidence>
<feature type="transmembrane region" description="Helical" evidence="8">
    <location>
        <begin position="90"/>
        <end position="108"/>
    </location>
</feature>
<dbReference type="GO" id="GO:0071944">
    <property type="term" value="C:cell periphery"/>
    <property type="evidence" value="ECO:0007669"/>
    <property type="project" value="TreeGrafter"/>
</dbReference>